<protein>
    <recommendedName>
        <fullName evidence="7">Amino acid transporter transmembrane domain-containing protein</fullName>
    </recommendedName>
</protein>
<dbReference type="InterPro" id="IPR013057">
    <property type="entry name" value="AA_transpt_TM"/>
</dbReference>
<feature type="domain" description="Amino acid transporter transmembrane" evidence="7">
    <location>
        <begin position="36"/>
        <end position="199"/>
    </location>
</feature>
<dbReference type="GO" id="GO:0015179">
    <property type="term" value="F:L-amino acid transmembrane transporter activity"/>
    <property type="evidence" value="ECO:0007669"/>
    <property type="project" value="TreeGrafter"/>
</dbReference>
<evidence type="ECO:0000259" key="7">
    <source>
        <dbReference type="Pfam" id="PF01490"/>
    </source>
</evidence>
<comment type="caution">
    <text evidence="8">The sequence shown here is derived from an EMBL/GenBank/DDBJ whole genome shotgun (WGS) entry which is preliminary data.</text>
</comment>
<feature type="transmembrane region" description="Helical" evidence="6">
    <location>
        <begin position="42"/>
        <end position="61"/>
    </location>
</feature>
<evidence type="ECO:0000256" key="3">
    <source>
        <dbReference type="ARBA" id="ARBA00022970"/>
    </source>
</evidence>
<feature type="transmembrane region" description="Helical" evidence="6">
    <location>
        <begin position="169"/>
        <end position="197"/>
    </location>
</feature>
<evidence type="ECO:0000256" key="4">
    <source>
        <dbReference type="ARBA" id="ARBA00022989"/>
    </source>
</evidence>
<dbReference type="Pfam" id="PF01490">
    <property type="entry name" value="Aa_trans"/>
    <property type="match status" value="1"/>
</dbReference>
<keyword evidence="2 6" id="KW-0812">Transmembrane</keyword>
<evidence type="ECO:0000256" key="1">
    <source>
        <dbReference type="ARBA" id="ARBA00004141"/>
    </source>
</evidence>
<evidence type="ECO:0000256" key="6">
    <source>
        <dbReference type="SAM" id="Phobius"/>
    </source>
</evidence>
<evidence type="ECO:0000256" key="5">
    <source>
        <dbReference type="ARBA" id="ARBA00023136"/>
    </source>
</evidence>
<evidence type="ECO:0000313" key="9">
    <source>
        <dbReference type="Proteomes" id="UP000636800"/>
    </source>
</evidence>
<keyword evidence="9" id="KW-1185">Reference proteome</keyword>
<keyword evidence="4 6" id="KW-1133">Transmembrane helix</keyword>
<dbReference type="PANTHER" id="PTHR22950">
    <property type="entry name" value="AMINO ACID TRANSPORTER"/>
    <property type="match status" value="1"/>
</dbReference>
<gene>
    <name evidence="8" type="ORF">HPP92_014563</name>
</gene>
<feature type="transmembrane region" description="Helical" evidence="6">
    <location>
        <begin position="126"/>
        <end position="149"/>
    </location>
</feature>
<accession>A0A835UUZ1</accession>
<evidence type="ECO:0000256" key="2">
    <source>
        <dbReference type="ARBA" id="ARBA00022692"/>
    </source>
</evidence>
<sequence length="226" mass="23907">MVFTDETTCSSNALPTMAGDSAFPLLGPHPGGGHLSSQPKTFANVFIAIVGAGVLGLPYAFKRTGWAAGTLMLLAVGALTYHCMMLLVRTRRRLEPEGVVSKISSFGDLGLAVAGPSGRLAVDSMIVLSQAGFCVGYLIFISNTLAHIFPNPKSLYLGLLMPFQLALNSIRSLTVLAPLSIFADIVDIAAMVVVLVVDVSSFSRHQPDLISFGEPSAVQYDGEFTE</sequence>
<evidence type="ECO:0000313" key="8">
    <source>
        <dbReference type="EMBL" id="KAG0472706.1"/>
    </source>
</evidence>
<dbReference type="GO" id="GO:0005774">
    <property type="term" value="C:vacuolar membrane"/>
    <property type="evidence" value="ECO:0007669"/>
    <property type="project" value="TreeGrafter"/>
</dbReference>
<comment type="subcellular location">
    <subcellularLocation>
        <location evidence="1">Membrane</location>
        <topology evidence="1">Multi-pass membrane protein</topology>
    </subcellularLocation>
</comment>
<dbReference type="EMBL" id="JADCNL010000007">
    <property type="protein sequence ID" value="KAG0472706.1"/>
    <property type="molecule type" value="Genomic_DNA"/>
</dbReference>
<keyword evidence="3" id="KW-0029">Amino-acid transport</keyword>
<keyword evidence="3" id="KW-0813">Transport</keyword>
<dbReference type="PANTHER" id="PTHR22950:SF674">
    <property type="entry name" value="AMINO ACID TRANSPORTER AVT3A"/>
    <property type="match status" value="1"/>
</dbReference>
<feature type="transmembrane region" description="Helical" evidence="6">
    <location>
        <begin position="67"/>
        <end position="88"/>
    </location>
</feature>
<keyword evidence="5 6" id="KW-0472">Membrane</keyword>
<proteinExistence type="predicted"/>
<dbReference type="Proteomes" id="UP000636800">
    <property type="component" value="Chromosome 7"/>
</dbReference>
<dbReference type="OrthoDB" id="72819at2759"/>
<dbReference type="AlphaFoldDB" id="A0A835UUZ1"/>
<name>A0A835UUZ1_VANPL</name>
<organism evidence="8 9">
    <name type="scientific">Vanilla planifolia</name>
    <name type="common">Vanilla</name>
    <dbReference type="NCBI Taxonomy" id="51239"/>
    <lineage>
        <taxon>Eukaryota</taxon>
        <taxon>Viridiplantae</taxon>
        <taxon>Streptophyta</taxon>
        <taxon>Embryophyta</taxon>
        <taxon>Tracheophyta</taxon>
        <taxon>Spermatophyta</taxon>
        <taxon>Magnoliopsida</taxon>
        <taxon>Liliopsida</taxon>
        <taxon>Asparagales</taxon>
        <taxon>Orchidaceae</taxon>
        <taxon>Vanilloideae</taxon>
        <taxon>Vanilleae</taxon>
        <taxon>Vanilla</taxon>
    </lineage>
</organism>
<reference evidence="8 9" key="1">
    <citation type="journal article" date="2020" name="Nat. Food">
        <title>A phased Vanilla planifolia genome enables genetic improvement of flavour and production.</title>
        <authorList>
            <person name="Hasing T."/>
            <person name="Tang H."/>
            <person name="Brym M."/>
            <person name="Khazi F."/>
            <person name="Huang T."/>
            <person name="Chambers A.H."/>
        </authorList>
    </citation>
    <scope>NUCLEOTIDE SEQUENCE [LARGE SCALE GENOMIC DNA]</scope>
    <source>
        <tissue evidence="8">Leaf</tissue>
    </source>
</reference>